<comment type="similarity">
    <text evidence="2">Belongs to the MipA/OmpV family.</text>
</comment>
<sequence length="277" mass="29502">MKGSARYSPAGRGLLLGFIFAILVSHGTAASAQGMLGPMPGQETDGMKPTRVSVGAGAMIFPEYQGSSDYRALPLPMVQANWGNRASLGMAQGFQYNFFNHERWQASTFLRYMGGRNNSGALSDIERKDGGLASGGRLRLRLGPVSVSSTVQTPLSGDISGSQANLAATFMGMSPGSRWIYTVGPSITWTSDNRSNGLYGLNESDAQTLGVSPYEAESGISASRLTMTLTRVISKQQTATAIISMNYLQGDAANSPLIQDLGERRQAMGGVILSWHF</sequence>
<keyword evidence="5" id="KW-0998">Cell outer membrane</keyword>
<evidence type="ECO:0000313" key="7">
    <source>
        <dbReference type="Proteomes" id="UP001523550"/>
    </source>
</evidence>
<organism evidence="6 7">
    <name type="scientific">Natronospira proteinivora</name>
    <dbReference type="NCBI Taxonomy" id="1807133"/>
    <lineage>
        <taxon>Bacteria</taxon>
        <taxon>Pseudomonadati</taxon>
        <taxon>Pseudomonadota</taxon>
        <taxon>Gammaproteobacteria</taxon>
        <taxon>Natronospirales</taxon>
        <taxon>Natronospiraceae</taxon>
        <taxon>Natronospira</taxon>
    </lineage>
</organism>
<keyword evidence="3" id="KW-0732">Signal</keyword>
<evidence type="ECO:0000313" key="6">
    <source>
        <dbReference type="EMBL" id="MCP1727272.1"/>
    </source>
</evidence>
<reference evidence="6 7" key="1">
    <citation type="submission" date="2022-03" db="EMBL/GenBank/DDBJ databases">
        <title>Genomic Encyclopedia of Type Strains, Phase III (KMG-III): the genomes of soil and plant-associated and newly described type strains.</title>
        <authorList>
            <person name="Whitman W."/>
        </authorList>
    </citation>
    <scope>NUCLEOTIDE SEQUENCE [LARGE SCALE GENOMIC DNA]</scope>
    <source>
        <strain evidence="6 7">BSker1</strain>
    </source>
</reference>
<dbReference type="PANTHER" id="PTHR38776:SF1">
    <property type="entry name" value="MLTA-INTERACTING PROTEIN-RELATED"/>
    <property type="match status" value="1"/>
</dbReference>
<dbReference type="Proteomes" id="UP001523550">
    <property type="component" value="Unassembled WGS sequence"/>
</dbReference>
<dbReference type="RefSeq" id="WP_253446916.1">
    <property type="nucleotide sequence ID" value="NZ_JALJYF010000001.1"/>
</dbReference>
<comment type="caution">
    <text evidence="6">The sequence shown here is derived from an EMBL/GenBank/DDBJ whole genome shotgun (WGS) entry which is preliminary data.</text>
</comment>
<dbReference type="PANTHER" id="PTHR38776">
    <property type="entry name" value="MLTA-INTERACTING PROTEIN-RELATED"/>
    <property type="match status" value="1"/>
</dbReference>
<dbReference type="InterPro" id="IPR010583">
    <property type="entry name" value="MipA"/>
</dbReference>
<evidence type="ECO:0000256" key="4">
    <source>
        <dbReference type="ARBA" id="ARBA00023136"/>
    </source>
</evidence>
<evidence type="ECO:0000256" key="3">
    <source>
        <dbReference type="ARBA" id="ARBA00022729"/>
    </source>
</evidence>
<protein>
    <submittedName>
        <fullName evidence="6">Outer membrane protein</fullName>
    </submittedName>
</protein>
<evidence type="ECO:0000256" key="5">
    <source>
        <dbReference type="ARBA" id="ARBA00023237"/>
    </source>
</evidence>
<keyword evidence="4" id="KW-0472">Membrane</keyword>
<dbReference type="EMBL" id="JALJYF010000001">
    <property type="protein sequence ID" value="MCP1727272.1"/>
    <property type="molecule type" value="Genomic_DNA"/>
</dbReference>
<name>A0ABT1G890_9GAMM</name>
<comment type="subcellular location">
    <subcellularLocation>
        <location evidence="1">Cell outer membrane</location>
    </subcellularLocation>
</comment>
<accession>A0ABT1G890</accession>
<proteinExistence type="inferred from homology"/>
<keyword evidence="7" id="KW-1185">Reference proteome</keyword>
<evidence type="ECO:0000256" key="2">
    <source>
        <dbReference type="ARBA" id="ARBA00005722"/>
    </source>
</evidence>
<gene>
    <name evidence="6" type="ORF">J2T60_001237</name>
</gene>
<evidence type="ECO:0000256" key="1">
    <source>
        <dbReference type="ARBA" id="ARBA00004442"/>
    </source>
</evidence>
<dbReference type="Pfam" id="PF06629">
    <property type="entry name" value="MipA"/>
    <property type="match status" value="1"/>
</dbReference>